<dbReference type="EC" id="3.5.3.26" evidence="3"/>
<evidence type="ECO:0000313" key="4">
    <source>
        <dbReference type="Proteomes" id="UP000481417"/>
    </source>
</evidence>
<dbReference type="Gene3D" id="2.60.120.10">
    <property type="entry name" value="Jelly Rolls"/>
    <property type="match status" value="1"/>
</dbReference>
<dbReference type="CDD" id="cd02211">
    <property type="entry name" value="cupin_UGlyAH_N"/>
    <property type="match status" value="1"/>
</dbReference>
<protein>
    <submittedName>
        <fullName evidence="3">(S)-ureidoglycine aminohydrolase</fullName>
        <ecNumber evidence="3">3.5.3.26</ecNumber>
    </submittedName>
</protein>
<dbReference type="EMBL" id="WMBT01000002">
    <property type="protein sequence ID" value="MTD99649.1"/>
    <property type="molecule type" value="Genomic_DNA"/>
</dbReference>
<dbReference type="InterPro" id="IPR044704">
    <property type="entry name" value="UGlyAH_cupin_N"/>
</dbReference>
<keyword evidence="3" id="KW-0378">Hydrolase</keyword>
<feature type="region of interest" description="Disordered" evidence="1">
    <location>
        <begin position="1"/>
        <end position="40"/>
    </location>
</feature>
<dbReference type="PANTHER" id="PTHR34571:SF1">
    <property type="entry name" value="(S)-UREIDOGLYCINE AMINOHYDROLASE"/>
    <property type="match status" value="1"/>
</dbReference>
<dbReference type="CDD" id="cd02212">
    <property type="entry name" value="cupin_UGlyAH_C"/>
    <property type="match status" value="1"/>
</dbReference>
<dbReference type="NCBIfam" id="TIGR03214">
    <property type="entry name" value="ura-cupin"/>
    <property type="match status" value="1"/>
</dbReference>
<dbReference type="Pfam" id="PF07883">
    <property type="entry name" value="Cupin_2"/>
    <property type="match status" value="2"/>
</dbReference>
<dbReference type="InterPro" id="IPR013096">
    <property type="entry name" value="Cupin_2"/>
</dbReference>
<evidence type="ECO:0000259" key="2">
    <source>
        <dbReference type="Pfam" id="PF07883"/>
    </source>
</evidence>
<feature type="compositionally biased region" description="Basic and acidic residues" evidence="1">
    <location>
        <begin position="177"/>
        <end position="188"/>
    </location>
</feature>
<feature type="domain" description="Cupin type-2" evidence="2">
    <location>
        <begin position="220"/>
        <end position="286"/>
    </location>
</feature>
<dbReference type="AlphaFoldDB" id="A0A6L6HN16"/>
<feature type="compositionally biased region" description="Pro residues" evidence="1">
    <location>
        <begin position="7"/>
        <end position="23"/>
    </location>
</feature>
<dbReference type="InterPro" id="IPR014710">
    <property type="entry name" value="RmlC-like_jellyroll"/>
</dbReference>
<accession>A0A6L6HN16</accession>
<proteinExistence type="predicted"/>
<organism evidence="3 4">
    <name type="scientific">Paracoccus lichenicola</name>
    <dbReference type="NCBI Taxonomy" id="2665644"/>
    <lineage>
        <taxon>Bacteria</taxon>
        <taxon>Pseudomonadati</taxon>
        <taxon>Pseudomonadota</taxon>
        <taxon>Alphaproteobacteria</taxon>
        <taxon>Rhodobacterales</taxon>
        <taxon>Paracoccaceae</taxon>
        <taxon>Paracoccus</taxon>
    </lineage>
</organism>
<dbReference type="InterPro" id="IPR017627">
    <property type="entry name" value="UGHY"/>
</dbReference>
<evidence type="ECO:0000256" key="1">
    <source>
        <dbReference type="SAM" id="MobiDB-lite"/>
    </source>
</evidence>
<evidence type="ECO:0000313" key="3">
    <source>
        <dbReference type="EMBL" id="MTD99649.1"/>
    </source>
</evidence>
<feature type="domain" description="Cupin type-2" evidence="2">
    <location>
        <begin position="97"/>
        <end position="159"/>
    </location>
</feature>
<sequence length="301" mass="33161">MTDLSPDQPPAGAPTGDPAPVPRAEPQRVPYAGPVAGLPPQTGMTTDTAVFTEAYAVIPRTVMRDIVTSYLPGWTGMRMWMIARPLSGFAETFSQYIVELAEGGGSDNPDDDPEIQHALFVTGGSMSVTIDGAEHLLTPGGFAYIPPGTPWSVRNTTPGNTGFHWWRKRWQPSQGVDRPDPIVAREQDIPPSMMPDTDGAWGTTRFMDPADLRHDMHITVVTFKPGGSIPFAETHVMEHGLFVLEGKAVYRLNRDWVEVGPGDYMWLRAFCPQACYAGGPGPFRYLLYKDVNRHAPLWPNR</sequence>
<keyword evidence="4" id="KW-1185">Reference proteome</keyword>
<dbReference type="InterPro" id="IPR044697">
    <property type="entry name" value="UGlyAH_cupin_C"/>
</dbReference>
<reference evidence="3 4" key="1">
    <citation type="submission" date="2019-11" db="EMBL/GenBank/DDBJ databases">
        <authorList>
            <person name="Lang L."/>
        </authorList>
    </citation>
    <scope>NUCLEOTIDE SEQUENCE [LARGE SCALE GENOMIC DNA]</scope>
    <source>
        <strain evidence="3 4">YIM 132242</strain>
    </source>
</reference>
<dbReference type="SUPFAM" id="SSF51182">
    <property type="entry name" value="RmlC-like cupins"/>
    <property type="match status" value="1"/>
</dbReference>
<comment type="caution">
    <text evidence="3">The sequence shown here is derived from an EMBL/GenBank/DDBJ whole genome shotgun (WGS) entry which is preliminary data.</text>
</comment>
<dbReference type="NCBIfam" id="NF008373">
    <property type="entry name" value="PRK11171.1-2"/>
    <property type="match status" value="1"/>
</dbReference>
<dbReference type="PANTHER" id="PTHR34571">
    <property type="entry name" value="(S)-UREIDOGLYCINE AMINOHYDROLASE"/>
    <property type="match status" value="1"/>
</dbReference>
<gene>
    <name evidence="3" type="ORF">GIY56_05045</name>
</gene>
<dbReference type="Proteomes" id="UP000481417">
    <property type="component" value="Unassembled WGS sequence"/>
</dbReference>
<dbReference type="InterPro" id="IPR011051">
    <property type="entry name" value="RmlC_Cupin_sf"/>
</dbReference>
<dbReference type="RefSeq" id="WP_154763709.1">
    <property type="nucleotide sequence ID" value="NZ_WMBT01000002.1"/>
</dbReference>
<name>A0A6L6HN16_9RHOB</name>
<dbReference type="GO" id="GO:0071522">
    <property type="term" value="F:ureidoglycine aminohydrolase activity"/>
    <property type="evidence" value="ECO:0007669"/>
    <property type="project" value="UniProtKB-EC"/>
</dbReference>
<dbReference type="NCBIfam" id="NF040771">
    <property type="entry name" value="AAH_UGLYAH2"/>
    <property type="match status" value="1"/>
</dbReference>
<feature type="region of interest" description="Disordered" evidence="1">
    <location>
        <begin position="174"/>
        <end position="200"/>
    </location>
</feature>
<dbReference type="NCBIfam" id="NF008376">
    <property type="entry name" value="PRK11171.1-5"/>
    <property type="match status" value="1"/>
</dbReference>